<dbReference type="PANTHER" id="PTHR14955">
    <property type="entry name" value="RETINOIC ACID INDUCED 1/TRANSCRIPTION FACTOR 20"/>
    <property type="match status" value="1"/>
</dbReference>
<feature type="region of interest" description="Disordered" evidence="2">
    <location>
        <begin position="259"/>
        <end position="282"/>
    </location>
</feature>
<gene>
    <name evidence="3" type="ORF">GOODEAATRI_017871</name>
</gene>
<dbReference type="PANTHER" id="PTHR14955:SF8">
    <property type="entry name" value="SI:CH211-165G14.1-RELATED"/>
    <property type="match status" value="1"/>
</dbReference>
<dbReference type="Proteomes" id="UP001476798">
    <property type="component" value="Unassembled WGS sequence"/>
</dbReference>
<feature type="compositionally biased region" description="Polar residues" evidence="2">
    <location>
        <begin position="408"/>
        <end position="436"/>
    </location>
</feature>
<keyword evidence="1" id="KW-0175">Coiled coil</keyword>
<name>A0ABV0P5Q7_9TELE</name>
<keyword evidence="4" id="KW-1185">Reference proteome</keyword>
<evidence type="ECO:0000256" key="1">
    <source>
        <dbReference type="SAM" id="Coils"/>
    </source>
</evidence>
<organism evidence="3 4">
    <name type="scientific">Goodea atripinnis</name>
    <dbReference type="NCBI Taxonomy" id="208336"/>
    <lineage>
        <taxon>Eukaryota</taxon>
        <taxon>Metazoa</taxon>
        <taxon>Chordata</taxon>
        <taxon>Craniata</taxon>
        <taxon>Vertebrata</taxon>
        <taxon>Euteleostomi</taxon>
        <taxon>Actinopterygii</taxon>
        <taxon>Neopterygii</taxon>
        <taxon>Teleostei</taxon>
        <taxon>Neoteleostei</taxon>
        <taxon>Acanthomorphata</taxon>
        <taxon>Ovalentaria</taxon>
        <taxon>Atherinomorphae</taxon>
        <taxon>Cyprinodontiformes</taxon>
        <taxon>Goodeidae</taxon>
        <taxon>Goodea</taxon>
    </lineage>
</organism>
<feature type="coiled-coil region" evidence="1">
    <location>
        <begin position="57"/>
        <end position="84"/>
    </location>
</feature>
<reference evidence="3 4" key="1">
    <citation type="submission" date="2021-06" db="EMBL/GenBank/DDBJ databases">
        <authorList>
            <person name="Palmer J.M."/>
        </authorList>
    </citation>
    <scope>NUCLEOTIDE SEQUENCE [LARGE SCALE GENOMIC DNA]</scope>
    <source>
        <strain evidence="3 4">GA_2019</strain>
        <tissue evidence="3">Muscle</tissue>
    </source>
</reference>
<feature type="compositionally biased region" description="Low complexity" evidence="2">
    <location>
        <begin position="772"/>
        <end position="787"/>
    </location>
</feature>
<feature type="region of interest" description="Disordered" evidence="2">
    <location>
        <begin position="764"/>
        <end position="787"/>
    </location>
</feature>
<evidence type="ECO:0000256" key="2">
    <source>
        <dbReference type="SAM" id="MobiDB-lite"/>
    </source>
</evidence>
<proteinExistence type="predicted"/>
<feature type="non-terminal residue" evidence="3">
    <location>
        <position position="1"/>
    </location>
</feature>
<dbReference type="InterPro" id="IPR052440">
    <property type="entry name" value="Trans_Reg/Chrom_Remod"/>
</dbReference>
<sequence length="787" mass="87072">GVWKSKINENELHCCFLLVQELSGHLAAEITRLCSLAKQDQLPLGQKMDLYEMEITLRVKESEVQCLKQEVASLKDDLQTAVKDPPLMAMDLSKSYTPLTRSCTEAVDLAKKPEWYHRQPVNCSTECASAYRTRPSSSYSPLSQPGVPVRCRDMEQRPESLGSYMNSTLAPGLDLFHSRVHDNLWHGGYYGTDQSRGPVPESSGAEESDSGSDVIFLVSSAKEPLLCGSFIQDSVRHIVEPVSPAMSSLDEGTGCYLLPQPMSSPSADSSYSEDSSDSSVDIPVHHTRPVVLLSDLNGVYGHPGESVVGDSSDESDVIEVSVTNREKERHCYKKRLRKKKSEGEKAPSTEVWCSARVRKSESEMPRLTCGVSRHSLRRRVKNDAVGIYNESSDSEDLIEYAFRFSSSEESVSQPNLPQKASSNSEESNGNVQTCGKSPQKEAQFAKLNDKRKNPLTLTKTKKVRKMKQKPVSRIPPPEQEKVYLGKSTAVKKQVAGRKRNRRPQTGPSALFSPREPEIMLKYAKTKDKKDRKPAIFCPFVHMEQQLCRVVNYKEEEGTVRCSKGWQTVSKSLPGFVPCTSCFQLGRPSLDSISPDQLLCCLCGWPANTMGLGDLHGPYYSSVSSIDGQTCKTEQNEDLQKLSNGHLLHSSEDDCTPDKTLLRSDKISSTKVPLCLNETWIHEDCGIWSAGVFLVRGKLYGLEEAARIAQETVRILSERSHVAAVPHLSTRGQHPIFDQTASVEAVLLGLQNAPLISSGCDESCSASPQHFPSSNKLKQSSSSGRTFQ</sequence>
<accession>A0ABV0P5Q7</accession>
<comment type="caution">
    <text evidence="3">The sequence shown here is derived from an EMBL/GenBank/DDBJ whole genome shotgun (WGS) entry which is preliminary data.</text>
</comment>
<evidence type="ECO:0000313" key="3">
    <source>
        <dbReference type="EMBL" id="MEQ2178798.1"/>
    </source>
</evidence>
<feature type="compositionally biased region" description="Basic residues" evidence="2">
    <location>
        <begin position="459"/>
        <end position="470"/>
    </location>
</feature>
<feature type="region of interest" description="Disordered" evidence="2">
    <location>
        <begin position="408"/>
        <end position="477"/>
    </location>
</feature>
<evidence type="ECO:0000313" key="4">
    <source>
        <dbReference type="Proteomes" id="UP001476798"/>
    </source>
</evidence>
<feature type="compositionally biased region" description="Low complexity" evidence="2">
    <location>
        <begin position="263"/>
        <end position="281"/>
    </location>
</feature>
<dbReference type="EMBL" id="JAHRIO010061452">
    <property type="protein sequence ID" value="MEQ2178798.1"/>
    <property type="molecule type" value="Genomic_DNA"/>
</dbReference>
<protein>
    <submittedName>
        <fullName evidence="3">Uncharacterized protein</fullName>
    </submittedName>
</protein>